<evidence type="ECO:0000256" key="8">
    <source>
        <dbReference type="ARBA" id="ARBA00023136"/>
    </source>
</evidence>
<organism evidence="10 11">
    <name type="scientific">Escherichia coli</name>
    <dbReference type="NCBI Taxonomy" id="562"/>
    <lineage>
        <taxon>Bacteria</taxon>
        <taxon>Pseudomonadati</taxon>
        <taxon>Pseudomonadota</taxon>
        <taxon>Gammaproteobacteria</taxon>
        <taxon>Enterobacterales</taxon>
        <taxon>Enterobacteriaceae</taxon>
        <taxon>Escherichia</taxon>
    </lineage>
</organism>
<evidence type="ECO:0000256" key="9">
    <source>
        <dbReference type="ARBA" id="ARBA00025323"/>
    </source>
</evidence>
<evidence type="ECO:0000256" key="5">
    <source>
        <dbReference type="ARBA" id="ARBA00022692"/>
    </source>
</evidence>
<dbReference type="PANTHER" id="PTHR30406:SF9">
    <property type="entry name" value="SULFATE TRANSPORT SYSTEM PERMEASE PROTEIN CYSW"/>
    <property type="match status" value="1"/>
</dbReference>
<keyword evidence="3" id="KW-0813">Transport</keyword>
<comment type="subunit">
    <text evidence="2">The complex is composed of two ATP-binding proteins (CysA), two transmembrane proteins (CysT and CysW) and a solute-binding protein (CysP).</text>
</comment>
<evidence type="ECO:0000313" key="10">
    <source>
        <dbReference type="EMBL" id="SPX16602.1"/>
    </source>
</evidence>
<proteinExistence type="predicted"/>
<keyword evidence="7" id="KW-0764">Sulfate transport</keyword>
<dbReference type="Proteomes" id="UP000250780">
    <property type="component" value="Unassembled WGS sequence"/>
</dbReference>
<evidence type="ECO:0000256" key="1">
    <source>
        <dbReference type="ARBA" id="ARBA00004429"/>
    </source>
</evidence>
<evidence type="ECO:0000256" key="6">
    <source>
        <dbReference type="ARBA" id="ARBA00022989"/>
    </source>
</evidence>
<dbReference type="InterPro" id="IPR035906">
    <property type="entry name" value="MetI-like_sf"/>
</dbReference>
<dbReference type="CDD" id="cd06261">
    <property type="entry name" value="TM_PBP2"/>
    <property type="match status" value="1"/>
</dbReference>
<comment type="function">
    <text evidence="9">Part of the ABC transporter complex CysAWTP (TC 3.A.1.6.1) involved in sulfate/thiosulfate import. Probably responsible for the translocation of the substrate across the membrane.</text>
</comment>
<dbReference type="Gene3D" id="1.10.3720.10">
    <property type="entry name" value="MetI-like"/>
    <property type="match status" value="1"/>
</dbReference>
<protein>
    <submittedName>
        <fullName evidence="10">Sulfate/thiosulfate transporter subunit</fullName>
    </submittedName>
</protein>
<dbReference type="EMBL" id="UASD01000009">
    <property type="protein sequence ID" value="SPX16602.1"/>
    <property type="molecule type" value="Genomic_DNA"/>
</dbReference>
<dbReference type="InterPro" id="IPR000515">
    <property type="entry name" value="MetI-like"/>
</dbReference>
<sequence length="97" mass="11047">MFSWPGMVLVTIFVTCPFVVRELVPVMLSQGSQEDEAAILLGASGWQMFRRRHITEHPLGAALWRGVDQRPRNWRVWRGVGGFRLDSRRNPVAAVTD</sequence>
<keyword evidence="6" id="KW-1133">Transmembrane helix</keyword>
<dbReference type="GO" id="GO:0005886">
    <property type="term" value="C:plasma membrane"/>
    <property type="evidence" value="ECO:0007669"/>
    <property type="project" value="UniProtKB-SubCell"/>
</dbReference>
<keyword evidence="4" id="KW-1003">Cell membrane</keyword>
<evidence type="ECO:0000256" key="2">
    <source>
        <dbReference type="ARBA" id="ARBA00011779"/>
    </source>
</evidence>
<keyword evidence="5" id="KW-0812">Transmembrane</keyword>
<evidence type="ECO:0000313" key="11">
    <source>
        <dbReference type="Proteomes" id="UP000250780"/>
    </source>
</evidence>
<dbReference type="PANTHER" id="PTHR30406">
    <property type="entry name" value="SULFATE TRANSPORT SYSTEM PERMEASE PROTEIN"/>
    <property type="match status" value="1"/>
</dbReference>
<name>A0A2X1NNI5_ECOLX</name>
<gene>
    <name evidence="10" type="primary">cysW_1</name>
    <name evidence="10" type="ORF">NCTC9073_04383</name>
</gene>
<dbReference type="GO" id="GO:0015419">
    <property type="term" value="F:ABC-type sulfate transporter activity"/>
    <property type="evidence" value="ECO:0007669"/>
    <property type="project" value="InterPro"/>
</dbReference>
<dbReference type="AlphaFoldDB" id="A0A2X1NNI5"/>
<dbReference type="SUPFAM" id="SSF161098">
    <property type="entry name" value="MetI-like"/>
    <property type="match status" value="1"/>
</dbReference>
<reference evidence="10 11" key="1">
    <citation type="submission" date="2018-06" db="EMBL/GenBank/DDBJ databases">
        <authorList>
            <consortium name="Pathogen Informatics"/>
            <person name="Doyle S."/>
        </authorList>
    </citation>
    <scope>NUCLEOTIDE SEQUENCE [LARGE SCALE GENOMIC DNA]</scope>
    <source>
        <strain evidence="10 11">NCTC9073</strain>
    </source>
</reference>
<dbReference type="InterPro" id="IPR005667">
    <property type="entry name" value="Sulph_transpt2"/>
</dbReference>
<comment type="subcellular location">
    <subcellularLocation>
        <location evidence="1">Cell inner membrane</location>
        <topology evidence="1">Multi-pass membrane protein</topology>
    </subcellularLocation>
</comment>
<evidence type="ECO:0000256" key="4">
    <source>
        <dbReference type="ARBA" id="ARBA00022519"/>
    </source>
</evidence>
<accession>A0A2X1NNI5</accession>
<keyword evidence="4" id="KW-0997">Cell inner membrane</keyword>
<evidence type="ECO:0000256" key="7">
    <source>
        <dbReference type="ARBA" id="ARBA00023032"/>
    </source>
</evidence>
<keyword evidence="8" id="KW-0472">Membrane</keyword>
<evidence type="ECO:0000256" key="3">
    <source>
        <dbReference type="ARBA" id="ARBA00022448"/>
    </source>
</evidence>